<dbReference type="Proteomes" id="UP000268014">
    <property type="component" value="Unassembled WGS sequence"/>
</dbReference>
<dbReference type="GO" id="GO:0006281">
    <property type="term" value="P:DNA repair"/>
    <property type="evidence" value="ECO:0007669"/>
    <property type="project" value="InterPro"/>
</dbReference>
<dbReference type="GO" id="GO:0006260">
    <property type="term" value="P:DNA replication"/>
    <property type="evidence" value="ECO:0007669"/>
    <property type="project" value="InterPro"/>
</dbReference>
<dbReference type="InterPro" id="IPR002121">
    <property type="entry name" value="HRDC_dom"/>
</dbReference>
<evidence type="ECO:0000259" key="4">
    <source>
        <dbReference type="PROSITE" id="PS50967"/>
    </source>
</evidence>
<dbReference type="GO" id="GO:0003676">
    <property type="term" value="F:nucleic acid binding"/>
    <property type="evidence" value="ECO:0007669"/>
    <property type="project" value="InterPro"/>
</dbReference>
<evidence type="ECO:0000313" key="5">
    <source>
        <dbReference type="EMBL" id="VDO66136.1"/>
    </source>
</evidence>
<evidence type="ECO:0000256" key="3">
    <source>
        <dbReference type="SAM" id="MobiDB-lite"/>
    </source>
</evidence>
<dbReference type="InterPro" id="IPR010997">
    <property type="entry name" value="HRDC-like_sf"/>
</dbReference>
<feature type="compositionally biased region" description="Low complexity" evidence="3">
    <location>
        <begin position="322"/>
        <end position="334"/>
    </location>
</feature>
<feature type="domain" description="HRDC" evidence="4">
    <location>
        <begin position="219"/>
        <end position="300"/>
    </location>
</feature>
<dbReference type="InterPro" id="IPR018982">
    <property type="entry name" value="RQC_domain"/>
</dbReference>
<dbReference type="SUPFAM" id="SSF46785">
    <property type="entry name" value="Winged helix' DNA-binding domain"/>
    <property type="match status" value="1"/>
</dbReference>
<dbReference type="Gene3D" id="1.10.150.80">
    <property type="entry name" value="HRDC domain"/>
    <property type="match status" value="1"/>
</dbReference>
<dbReference type="Pfam" id="PF09382">
    <property type="entry name" value="RQC"/>
    <property type="match status" value="1"/>
</dbReference>
<feature type="compositionally biased region" description="Basic residues" evidence="3">
    <location>
        <begin position="364"/>
        <end position="373"/>
    </location>
</feature>
<dbReference type="InterPro" id="IPR036390">
    <property type="entry name" value="WH_DNA-bd_sf"/>
</dbReference>
<dbReference type="GO" id="GO:0000166">
    <property type="term" value="F:nucleotide binding"/>
    <property type="evidence" value="ECO:0007669"/>
    <property type="project" value="InterPro"/>
</dbReference>
<comment type="catalytic activity">
    <reaction evidence="1">
        <text>Couples ATP hydrolysis with the unwinding of duplex DNA by translocating in the 3'-5' direction.</text>
        <dbReference type="EC" id="5.6.2.4"/>
    </reaction>
</comment>
<dbReference type="WBParaSite" id="HPLM_0001764801-mRNA-1">
    <property type="protein sequence ID" value="HPLM_0001764801-mRNA-1"/>
    <property type="gene ID" value="HPLM_0001764801"/>
</dbReference>
<dbReference type="InterPro" id="IPR036388">
    <property type="entry name" value="WH-like_DNA-bd_sf"/>
</dbReference>
<dbReference type="STRING" id="6290.A0A0N4X081"/>
<accession>A0A0N4X081</accession>
<dbReference type="EC" id="5.6.2.4" evidence="2"/>
<keyword evidence="6" id="KW-1185">Reference proteome</keyword>
<organism evidence="7">
    <name type="scientific">Haemonchus placei</name>
    <name type="common">Barber's pole worm</name>
    <dbReference type="NCBI Taxonomy" id="6290"/>
    <lineage>
        <taxon>Eukaryota</taxon>
        <taxon>Metazoa</taxon>
        <taxon>Ecdysozoa</taxon>
        <taxon>Nematoda</taxon>
        <taxon>Chromadorea</taxon>
        <taxon>Rhabditida</taxon>
        <taxon>Rhabditina</taxon>
        <taxon>Rhabditomorpha</taxon>
        <taxon>Strongyloidea</taxon>
        <taxon>Trichostrongylidae</taxon>
        <taxon>Haemonchus</taxon>
    </lineage>
</organism>
<proteinExistence type="predicted"/>
<dbReference type="EMBL" id="UZAF01020079">
    <property type="protein sequence ID" value="VDO66136.1"/>
    <property type="molecule type" value="Genomic_DNA"/>
</dbReference>
<dbReference type="AlphaFoldDB" id="A0A0N4X081"/>
<evidence type="ECO:0000313" key="7">
    <source>
        <dbReference type="WBParaSite" id="HPLM_0001764801-mRNA-1"/>
    </source>
</evidence>
<evidence type="ECO:0000256" key="2">
    <source>
        <dbReference type="ARBA" id="ARBA00034808"/>
    </source>
</evidence>
<dbReference type="Pfam" id="PF00570">
    <property type="entry name" value="HRDC"/>
    <property type="match status" value="1"/>
</dbReference>
<dbReference type="OrthoDB" id="5892879at2759"/>
<protein>
    <recommendedName>
        <fullName evidence="2">DNA 3'-5' helicase</fullName>
        <ecNumber evidence="2">5.6.2.4</ecNumber>
    </recommendedName>
</protein>
<name>A0A0N4X081_HAEPC</name>
<gene>
    <name evidence="5" type="ORF">HPLM_LOCUS17640</name>
</gene>
<reference evidence="5 6" key="2">
    <citation type="submission" date="2018-11" db="EMBL/GenBank/DDBJ databases">
        <authorList>
            <consortium name="Pathogen Informatics"/>
        </authorList>
    </citation>
    <scope>NUCLEOTIDE SEQUENCE [LARGE SCALE GENOMIC DNA]</scope>
    <source>
        <strain evidence="5 6">MHpl1</strain>
    </source>
</reference>
<dbReference type="SUPFAM" id="SSF47819">
    <property type="entry name" value="HRDC-like"/>
    <property type="match status" value="1"/>
</dbReference>
<sequence length="460" mass="51158">MPWSREKELAKIEFNSSQPWHPFLICKLTSVEWFHIKPGRTAHDGQHAQAEAFSCDIVFEINSCISFLSPSVVCRTKHGGRFFSAPKPRGRPGRRYLAKLFRGDLDKKTSEKASRLGHTAFPIYGRGVGMSEQDSLRFLRKMVVEGYIEERLYKTQYATVAYAELTLKSRQALVGGPKPKIFLHVTADKKRKSIASDLLARTAVSEAKALKEKHIVKYRDVFTRCLQTLTETVTQIADESRLSSPYAIISQEGLEQVAALLPRTNSDLVQVDSMTSSKVERYGARIMAALKSFWKEVDERDEAEMRQQLEKLKDVQPPSVQSSSDTNNSAGSSSYVPNGKFAPRFGRANSGRGRGAGNFGRPKATPRVHKKSSRGSSQGSFSFIPPIACFGLQNMLFHISGNLYRVILYPIISSPFILDGHASVTLVKPAHRLQPGAAIIALWMRSIGAFCVDARLGTCL</sequence>
<dbReference type="Gene3D" id="1.10.10.10">
    <property type="entry name" value="Winged helix-like DNA-binding domain superfamily/Winged helix DNA-binding domain"/>
    <property type="match status" value="1"/>
</dbReference>
<dbReference type="GO" id="GO:0043138">
    <property type="term" value="F:3'-5' DNA helicase activity"/>
    <property type="evidence" value="ECO:0007669"/>
    <property type="project" value="UniProtKB-EC"/>
</dbReference>
<evidence type="ECO:0000256" key="1">
    <source>
        <dbReference type="ARBA" id="ARBA00034617"/>
    </source>
</evidence>
<dbReference type="SMART" id="SM00341">
    <property type="entry name" value="HRDC"/>
    <property type="match status" value="1"/>
</dbReference>
<feature type="region of interest" description="Disordered" evidence="3">
    <location>
        <begin position="311"/>
        <end position="378"/>
    </location>
</feature>
<dbReference type="PROSITE" id="PS50967">
    <property type="entry name" value="HRDC"/>
    <property type="match status" value="1"/>
</dbReference>
<evidence type="ECO:0000313" key="6">
    <source>
        <dbReference type="Proteomes" id="UP000268014"/>
    </source>
</evidence>
<dbReference type="InterPro" id="IPR044876">
    <property type="entry name" value="HRDC_dom_sf"/>
</dbReference>
<dbReference type="FunFam" id="1.10.150.80:FF:000019">
    <property type="entry name" value="ATP-dependent DNA helicase"/>
    <property type="match status" value="1"/>
</dbReference>
<reference evidence="7" key="1">
    <citation type="submission" date="2017-02" db="UniProtKB">
        <authorList>
            <consortium name="WormBaseParasite"/>
        </authorList>
    </citation>
    <scope>IDENTIFICATION</scope>
</reference>